<evidence type="ECO:0000256" key="1">
    <source>
        <dbReference type="SAM" id="SignalP"/>
    </source>
</evidence>
<dbReference type="Proteomes" id="UP001162741">
    <property type="component" value="Chromosome"/>
</dbReference>
<name>A0ABY6IZ50_9BACT</name>
<dbReference type="RefSeq" id="WP_264279663.1">
    <property type="nucleotide sequence ID" value="NZ_CP107006.1"/>
</dbReference>
<dbReference type="EMBL" id="CP107006">
    <property type="protein sequence ID" value="UYQ91187.1"/>
    <property type="molecule type" value="Genomic_DNA"/>
</dbReference>
<feature type="signal peptide" evidence="1">
    <location>
        <begin position="1"/>
        <end position="19"/>
    </location>
</feature>
<accession>A0ABY6IZ50</accession>
<sequence>MKKIIIALTLVLAAGRLSAQEATEITAKNSWLKAGISAGVPIGEVAPVSAFTLGGELKGQLMTTPHWGIGLTAGYNHFFPKDDHDHFGTVPLGGFARWYPKASGFFVGTDIGYSLVTGPVENTGGFFVKPQLGYHNYNWNFFAFYNGVYRSAEHGSNIQAVGIGTTYNIRFK</sequence>
<evidence type="ECO:0000313" key="2">
    <source>
        <dbReference type="EMBL" id="UYQ91187.1"/>
    </source>
</evidence>
<organism evidence="2 3">
    <name type="scientific">Chitinophaga horti</name>
    <dbReference type="NCBI Taxonomy" id="2920382"/>
    <lineage>
        <taxon>Bacteria</taxon>
        <taxon>Pseudomonadati</taxon>
        <taxon>Bacteroidota</taxon>
        <taxon>Chitinophagia</taxon>
        <taxon>Chitinophagales</taxon>
        <taxon>Chitinophagaceae</taxon>
        <taxon>Chitinophaga</taxon>
    </lineage>
</organism>
<feature type="chain" id="PRO_5045936586" description="Outer membrane protein beta-barrel domain-containing protein" evidence="1">
    <location>
        <begin position="20"/>
        <end position="172"/>
    </location>
</feature>
<protein>
    <recommendedName>
        <fullName evidence="4">Outer membrane protein beta-barrel domain-containing protein</fullName>
    </recommendedName>
</protein>
<gene>
    <name evidence="2" type="ORF">MKQ68_13915</name>
</gene>
<evidence type="ECO:0008006" key="4">
    <source>
        <dbReference type="Google" id="ProtNLM"/>
    </source>
</evidence>
<proteinExistence type="predicted"/>
<evidence type="ECO:0000313" key="3">
    <source>
        <dbReference type="Proteomes" id="UP001162741"/>
    </source>
</evidence>
<reference evidence="2" key="1">
    <citation type="submission" date="2022-10" db="EMBL/GenBank/DDBJ databases">
        <title>Chitinophaga sp. nov., isolated from soil.</title>
        <authorList>
            <person name="Jeon C.O."/>
        </authorList>
    </citation>
    <scope>NUCLEOTIDE SEQUENCE</scope>
    <source>
        <strain evidence="2">R8</strain>
    </source>
</reference>
<keyword evidence="1" id="KW-0732">Signal</keyword>
<keyword evidence="3" id="KW-1185">Reference proteome</keyword>